<dbReference type="VEuPathDB" id="PiroplasmaDB:BEWA_042930"/>
<gene>
    <name evidence="4" type="ORF">BEWA_042930</name>
</gene>
<dbReference type="PROSITE" id="PS50237">
    <property type="entry name" value="HECT"/>
    <property type="match status" value="1"/>
</dbReference>
<evidence type="ECO:0000313" key="4">
    <source>
        <dbReference type="EMBL" id="EKX74252.1"/>
    </source>
</evidence>
<dbReference type="SUPFAM" id="SSF48403">
    <property type="entry name" value="Ankyrin repeat"/>
    <property type="match status" value="1"/>
</dbReference>
<accession>L1LFR7</accession>
<dbReference type="SMART" id="SM00119">
    <property type="entry name" value="HECTc"/>
    <property type="match status" value="1"/>
</dbReference>
<dbReference type="InterPro" id="IPR042469">
    <property type="entry name" value="HECTD3"/>
</dbReference>
<dbReference type="InterPro" id="IPR000569">
    <property type="entry name" value="HECT_dom"/>
</dbReference>
<dbReference type="KEGG" id="beq:BEWA_042930"/>
<evidence type="ECO:0000256" key="2">
    <source>
        <dbReference type="PROSITE-ProRule" id="PRU00104"/>
    </source>
</evidence>
<dbReference type="eggNOG" id="KOG1426">
    <property type="taxonomic scope" value="Eukaryota"/>
</dbReference>
<dbReference type="InterPro" id="IPR035983">
    <property type="entry name" value="Hect_E3_ubiquitin_ligase"/>
</dbReference>
<name>L1LFR7_THEEQ</name>
<dbReference type="GO" id="GO:0005737">
    <property type="term" value="C:cytoplasm"/>
    <property type="evidence" value="ECO:0007669"/>
    <property type="project" value="TreeGrafter"/>
</dbReference>
<feature type="domain" description="HECT" evidence="3">
    <location>
        <begin position="4364"/>
        <end position="4787"/>
    </location>
</feature>
<dbReference type="PANTHER" id="PTHR46654:SF1">
    <property type="entry name" value="E3 UBIQUITIN-PROTEIN LIGASE HECTD3"/>
    <property type="match status" value="1"/>
</dbReference>
<dbReference type="Proteomes" id="UP000031512">
    <property type="component" value="Unassembled WGS sequence"/>
</dbReference>
<feature type="active site" description="Glycyl thioester intermediate" evidence="2">
    <location>
        <position position="4755"/>
    </location>
</feature>
<dbReference type="InterPro" id="IPR036770">
    <property type="entry name" value="Ankyrin_rpt-contain_sf"/>
</dbReference>
<keyword evidence="1 2" id="KW-0833">Ubl conjugation pathway</keyword>
<comment type="caution">
    <text evidence="4">The sequence shown here is derived from an EMBL/GenBank/DDBJ whole genome shotgun (WGS) entry which is preliminary data.</text>
</comment>
<evidence type="ECO:0000256" key="1">
    <source>
        <dbReference type="ARBA" id="ARBA00022786"/>
    </source>
</evidence>
<keyword evidence="5" id="KW-1185">Reference proteome</keyword>
<keyword evidence="4" id="KW-0808">Transferase</keyword>
<dbReference type="PANTHER" id="PTHR46654">
    <property type="entry name" value="E3 UBIQUITIN-PROTEIN LIGASE HECTD3"/>
    <property type="match status" value="1"/>
</dbReference>
<evidence type="ECO:0000313" key="5">
    <source>
        <dbReference type="Proteomes" id="UP000031512"/>
    </source>
</evidence>
<proteinExistence type="predicted"/>
<dbReference type="Gene3D" id="3.30.2410.10">
    <property type="entry name" value="Hect, E3 ligase catalytic domain"/>
    <property type="match status" value="1"/>
</dbReference>
<dbReference type="Pfam" id="PF00632">
    <property type="entry name" value="HECT"/>
    <property type="match status" value="1"/>
</dbReference>
<dbReference type="Gene3D" id="1.25.40.20">
    <property type="entry name" value="Ankyrin repeat-containing domain"/>
    <property type="match status" value="1"/>
</dbReference>
<sequence length="4800" mass="549808">MESNSDVNMSTSEFTHVDHSSPLEGRGRLISQDIFKFLIYTKYVVISRLKLVDNIDEQKEFLILQGASRTLRKIHTDIFRHYTTDNFKEYLKIIDIELDYLTELLKSDALVQTKNSLQISDKLPNLTAISTVISTDNESLNKNLNDKSSSSFTPNLKDRVELERAFGFFDERFSLDYNSFSKDEDLLYEIFLYNHTQKEAGFSHEKDQIGTLRLNSLVPNISATHNEINGYRFELGSKLSANEDDHLDIGPGLLLKDMYELEVDESYLLSFDDLVRSVYDKLSKRDFLIDIRINKINQTNRTDVATDISYLLRELLDEVSQYPCDYNKWIKLFTFGGNLAQTSSVGIMCDLYKTLYSILEFSCTNDLPTIADLTIDMIFSLSLRSPDICDLLNSSIKYVRRILLPLFSRVFSNMNFLNNLDDNLWLLHHSVNFDAVWNFEYLSLQYPVLVNYKDEPNTSLKRFFSQIPSVGIYISRIDISMKRLITRKRIYKMNSGDFNFKIDISCNDGESSSVKNLIFISNGQNIIVVDEKITVLDINSNSTLSFEFMFDNANILVFLNGRKFYTGNLHLESQNLRGYDFTIDFDAETIHIQQYCTLSPGFRKELLKQNILYHHLNFYTDKNRKLCSDIHSLCDRQLFLLQLSSSIHNVAIRIYHSCIYEETFKYEVHFRIKGGLKLLFELVVCMLDCIDIISSTNVESINAISLWRMISETIISLLSVIRIFLSISSELGDMSLEFFKTVASCLIGCIKYRNIWPDTPLFSDYHLKIDLISLANNITTIALKILSSNCSVFKQLFSTLSVDVASEIFTSIVYNDSYFMLDTTILAKNETLRCLNENDCIAIFTKRAISHVSVSYMDNKPKFKWEKNYWWNLIYGFLEQEKSFIAHDIAFNSLNIDYCTCNSQVSALSLLSPFITNCTYCIKKCLNYWLSISSLDRHLKQMFRNNTLHSLPKPSMLLCRLLLKHGVIFLCLNSSSGNDYNFNDKIFEKMLDTTNNDKSSNFWDWKHNLLFSCEYDTFSDNISSYFKLFEMEDVRFFSYILSNLLKYQEYVLGILTCNANILSRSFLDELGVALHNFINSLSMVDVLSYFVELIDHSLRKENTSMINKILTSVVEIFPLILKVILSYIKLIKSYSTKYGGFTSFMNYIILQFNAINSLFGRIVVEVFSNVEENIKSHLLSSYSSEGYEYLSKIKEVGATKVAILPNCILGELNYTFDSEEDMSKGLRRLLLMLQDFKYEKSTLGFKSEPGIYNFINSQFNVKILNSSVHKLSQKLLEMDDTTMAMLGEGYNSMHSYMHSTKVMIIALFIHLYDFSSEKIPVAIRLSSEVYINILKKVQNIRTLFKNISDEEFNVIRQLYLDDIKDRCLWLMNNCKIGALVSAEFSSETKSETINYGINTKNYTLRRCSSASDLICLNSDQPKDISLECLTERTKSYTFAQNMREYNEKIGHNTKYDTIDIANWILFGPPMRVCESELFSQKISSLTKYAMIGSINAIVTEFSNVQYVGTDNISPSTIYKPLIVNLVTNTNEQIIVANRDLKSVLESFWYTVLSTMRSIVIRTVYPSESNFKKDYKTVPNTYKSVVVSFQNRVLEKICDWYLNCGIISVDTTKYVLEDMNSWIRLSLSFFSLLFSFGLYPMNNPRYAHPIFKHLISILKPLPLSKLRMAISTHTSLSTYTIESAVIVYSSSKFIKFKDSLDKVFNCLRGRKFSRKDYILTEDGGFYLWVKRSSRVPESMDSTSDDSRLHFKHLWSFSRMDLDSSLKPIQHLKFGKYGNDNLDTIDENNRYSISSNELIIWKMENSSYIINDISLADRGSSNLVLKIDAIDTEIPVFLSLYRISNTNKNEIELALVNYLGGKLEIEGLSGNWSQVLGFTRFDDLYLMRCHFYHLFKFLLHSSLTSNIYSYNSHQEVEVGSSLIKLLLRSLCSVATDLPKFNKQCECRSFDLSDNTSNENVSIRYSPNNMGNDDNRRPLDCVISKHCSACSSNLIYSKEIENFWGTIISILIKGIDSTIHYKLVYHILSSLLTTFTLNDQEIDIFLSLPHLGPLFCELFVSCIRKLCQESLSNFDHLVPILDESCGKLVSSTLHGSFLYRWFPPLPQIPMECIYSSLREIFQSVIMSKGYKKNICKVVDSNNDPFVTLPHSEHFVTHRASPDFEADINDNTLHITRASNMGGIVLYRIPPSIGSTTMQGNVNFFILSPGRFGITVAPADCIFGTVSDLFDRNDVVGFMTSLCPPFANDIFAATINYRVGDVLSAYFTVDHQEDGQICLRTELLIAGNSIGSVLEVIYDPITQNDTTRRMSLVFIFQDPITLVHNGMNQQLESTNIERMVTRDTHNSFRSNTASNHILPLSIDIQPQLLGDSISESSNNYNPNLSVIRSNSDLIPPEISFNESNTSISQSISFENPTLTSERAESDCDSFISDAGDETPIESFSSLDNIMAFEWDINYDVLDDDSDDELFKNEALGLCKDDFWLKHLNGEKTPSKYITMFADSVQIYQSILMTNLPLLLGLKDEIVNQMCLCFDSLYNSLRAQDIIFSQTGQLNIEETNIKDSFSWLSVLSCDYDYNAWKDRKVLSNEGNVSSISDFSLPWHLGSSISIRVCALRLKNEHCERLLQSLSNLLSLKIVFNPLLFTLNKEAASRFVSDNNLSQNSLLLALGSKCILSCTLLSKVMVEKGHTIKFSSETDSKYICIDNLVSAIFSFIFHKSPCRNKISQERLSNAFKTFGLEWNRSSTSQSLDHDPYSNNFDRDVDDLSSDKVWLNIHESIKNNNPKDIDIRLLYGGGMQNLGINVKMFSTCDYTYHCGSRMPNFRRHIMRRSLHYKICEHDFYDLISPLLLLCPQYFVDNLRNKSGAMKILRIFRASVTHISRSYDFNAMDYWDWIKSAHNVKLDTIDTYSKSVDPLYGWMRLVYISSGTGYNNIISIFFTELLYSALMPLCNPEYHKLLHNFHWMLDIFVRHPLCPKYVRDKFVSHYIWEILHILMINLSSLPCKLATVASRFSAWLAPISNKQQLEKIFEATQYCGSSAFHRVSAVCHYYGTLDLDSFTNLDLKRHDHSTKLATAILVHQFATTASILMDMGCEPVSRPDDFISFSHYLSIAKNRAYLQQFLRQVLSIPVQMSLDVLVPKSSLKFEKCGISKLDDYSWTSVNTLVTSSRSRSLSLTFHLEEPKRVVFSLDKSFRRIIHEEILGTETSFKLTNGILTFIGPSVTSGSGKIQDLTSSTMKILRKEAKNHSIRLGFEYIGKKTVFYDYDPPIIVDDALIYMDIYGHEINLSFTNSKITWDFDNLSYNLIVPTDVILLQPFASISDLNSINISETIKVFANTINIPLSTCYYSIDAVDPVSWKSDHNELYIFPKIRSGLSLSNLSIQNMEKAILLHSSMVEKIGPPINPPHFGIHSAPRTINLIGKVSSRICDTNSKKDHMIHKLQKGLPFSFGFKVLDTTEFYFGIYWGTHRILWSSDGNVTCPSDPPIYNFGLSQEVTIKGIPYHRGDYVAIHFIPHICSLLFQLNDDICMTLNFKKFYKAIETKKIGKVNMNEIFDQKIFLLQRNLINYIISDDINSVKKMVYDLMAKESVETCAKILELSQLENDTNNSDETYSVHNPIYIACLMGKMEMLQFFSMVPDLNFDAVSGPYSETPLMGAAKSGYNSIISYLICVHSVNVNARDSFGNTPLMLVLSLMFSVSKNPNFDIFNTVELLLDFGSDISIKNTSGLTVVDLLPIDISLKNDNIAKLLEYFSVYPLRKENFVSPWPGLLSDAQIIIGSTSGNSPSDALKIEFFLIDGHSLIHSQRVGEQNSNNHTYITQNSQKLFTSENEISVNHDDIDNAMQYIRYTLERIRRAILTQVSTITIDLQFLMNSVEITSDIRSCIMSHIIGFIREVKITNKWIKNKILKRFVRISSDYCNELSLMDSNLKFLISFLHYEKWLVNIRLLNSRSGLYQNIEGYKWLFEGTNLLSSNHCLYTNDYLVVTHCEELFSIFQESIPTSQRFGVESLPNYSRDFVRLTVNTQEHLFDRIRLEMNSAFTNDMDFCIRSLVDLLSTSGSIMQIIVSMVMTCTTKSDVQSYLPPLKSPPWNGIHISLDKILVCMTKIRKLILEKLKNRVLFATDMHLLLYHLYKIVDNLGLKDVISVNMSLNMFDRIKDMVKQLNVQVKNFDNEKTLSIKSYSNLDFISSSHCQYDTQSTGMNDYLLPFCFILIRDRIELLNNMNDIFKILTPIISTVLNQPIVEYKYLKDLVTQPPNEFFSEIDDRTFMNTAKLGLYTLSLDVNEHMALNIGPPEQPIHWGVYFTNQVLIKQTILKDMYNKIFVSLQSLNGDRPYFSIRVDRGIASTSPFLKDTLWYQSTSQILNSNPNILRAKNNQRPFMVVFKGEGSTDFGGPFQELLTCISNEVMVPINPESNFKSSESASIGSSNLLNKYGLFQDTVLFKFTQPVHPMVYLSYTDLKKNNSAHSNDYLYKIRCNDLGVLCSSGCCNLLPLRPLEISQNSLEFMKDCKCGGSEIYNEVCNQHIPMELSMYEALGRIFSMCICMMNPLNIAINPIIWKKILGTNITLKDISDCDKFSVDLLSKLMDQNANGEMLDGLTFSLESNESVNVNLIENGSNIPVNKENLSFFLKLAVQFRITQADMGSSWITKGINSVIPIGRLRMLLDSRSLEFMVCGDSVVDLSVLRVHTVSSSLTLKKDLFDVLARFNNKMLQLFLRFVSGRSRLPHPQSDWCLYVEYDLRNDTIDVDSRLPTSATCSFRLLVPKYSNLEIMYQRLIYAIENCIAIDLDAHTVHDEMQLTTS</sequence>
<dbReference type="EMBL" id="ACOU01000002">
    <property type="protein sequence ID" value="EKX74252.1"/>
    <property type="molecule type" value="Genomic_DNA"/>
</dbReference>
<dbReference type="OrthoDB" id="271273at2759"/>
<organism evidence="4 5">
    <name type="scientific">Theileria equi strain WA</name>
    <dbReference type="NCBI Taxonomy" id="1537102"/>
    <lineage>
        <taxon>Eukaryota</taxon>
        <taxon>Sar</taxon>
        <taxon>Alveolata</taxon>
        <taxon>Apicomplexa</taxon>
        <taxon>Aconoidasida</taxon>
        <taxon>Piroplasmida</taxon>
        <taxon>Theileriidae</taxon>
        <taxon>Theileria</taxon>
    </lineage>
</organism>
<dbReference type="GO" id="GO:0004842">
    <property type="term" value="F:ubiquitin-protein transferase activity"/>
    <property type="evidence" value="ECO:0007669"/>
    <property type="project" value="InterPro"/>
</dbReference>
<reference evidence="4 5" key="1">
    <citation type="journal article" date="2012" name="BMC Genomics">
        <title>Comparative genomic analysis and phylogenetic position of Theileria equi.</title>
        <authorList>
            <person name="Kappmeyer L.S."/>
            <person name="Thiagarajan M."/>
            <person name="Herndon D.R."/>
            <person name="Ramsay J.D."/>
            <person name="Caler E."/>
            <person name="Djikeng A."/>
            <person name="Gillespie J.J."/>
            <person name="Lau A.O."/>
            <person name="Roalson E.H."/>
            <person name="Silva J.C."/>
            <person name="Silva M.G."/>
            <person name="Suarez C.E."/>
            <person name="Ueti M.W."/>
            <person name="Nene V.M."/>
            <person name="Mealey R.H."/>
            <person name="Knowles D.P."/>
            <person name="Brayton K.A."/>
        </authorList>
    </citation>
    <scope>NUCLEOTIDE SEQUENCE [LARGE SCALE GENOMIC DNA]</scope>
    <source>
        <strain evidence="4 5">WA</strain>
    </source>
</reference>
<dbReference type="Gene3D" id="3.90.1750.10">
    <property type="entry name" value="Hect, E3 ligase catalytic domains"/>
    <property type="match status" value="1"/>
</dbReference>
<dbReference type="STRING" id="1537102.L1LFR7"/>
<evidence type="ECO:0000259" key="3">
    <source>
        <dbReference type="PROSITE" id="PS50237"/>
    </source>
</evidence>
<dbReference type="GeneID" id="15807700"/>
<dbReference type="RefSeq" id="XP_004833704.1">
    <property type="nucleotide sequence ID" value="XM_004833647.1"/>
</dbReference>
<protein>
    <submittedName>
        <fullName evidence="4">HECT-domain ubiquitin-transferase domain containing protein</fullName>
    </submittedName>
</protein>
<dbReference type="SUPFAM" id="SSF56204">
    <property type="entry name" value="Hect, E3 ligase catalytic domain"/>
    <property type="match status" value="1"/>
</dbReference>